<dbReference type="STRING" id="512399.A8709_07975"/>
<feature type="domain" description="DUF4183" evidence="2">
    <location>
        <begin position="47"/>
        <end position="113"/>
    </location>
</feature>
<dbReference type="RefSeq" id="WP_065850693.1">
    <property type="nucleotide sequence ID" value="NZ_LYPC01000010.1"/>
</dbReference>
<dbReference type="Proteomes" id="UP000093309">
    <property type="component" value="Unassembled WGS sequence"/>
</dbReference>
<evidence type="ECO:0000259" key="2">
    <source>
        <dbReference type="Pfam" id="PF13799"/>
    </source>
</evidence>
<accession>A0A1C1A7M0</accession>
<feature type="signal peptide" evidence="1">
    <location>
        <begin position="1"/>
        <end position="18"/>
    </location>
</feature>
<keyword evidence="1" id="KW-0732">Signal</keyword>
<dbReference type="AlphaFoldDB" id="A0A1C1A7M0"/>
<dbReference type="OrthoDB" id="2623159at2"/>
<keyword evidence="4" id="KW-1185">Reference proteome</keyword>
<dbReference type="Pfam" id="PF13799">
    <property type="entry name" value="DUF4183"/>
    <property type="match status" value="1"/>
</dbReference>
<sequence>MAASLIKLFISASSSAPTATGGTVTTTVDPNVTRFNAVLTGGMITTDTTIPAASFFDDNGDPVVALPAVPTDGYINVYVNGVLQEGGLSTLTTTSLVLDTTLAVAGTPVVLEVADFSSTSSTITVEPTISAPTITITV</sequence>
<evidence type="ECO:0000256" key="1">
    <source>
        <dbReference type="SAM" id="SignalP"/>
    </source>
</evidence>
<evidence type="ECO:0000313" key="3">
    <source>
        <dbReference type="EMBL" id="OCT16606.1"/>
    </source>
</evidence>
<dbReference type="EMBL" id="LYPC01000010">
    <property type="protein sequence ID" value="OCT16606.1"/>
    <property type="molecule type" value="Genomic_DNA"/>
</dbReference>
<protein>
    <recommendedName>
        <fullName evidence="2">DUF4183 domain-containing protein</fullName>
    </recommendedName>
</protein>
<reference evidence="4" key="1">
    <citation type="submission" date="2016-05" db="EMBL/GenBank/DDBJ databases">
        <title>Paenibacillus oryzae. sp. nov., isolated from the rice root.</title>
        <authorList>
            <person name="Zhang J."/>
            <person name="Zhang X."/>
        </authorList>
    </citation>
    <scope>NUCLEOTIDE SEQUENCE [LARGE SCALE GENOMIC DNA]</scope>
    <source>
        <strain evidence="4">KCTC13222</strain>
    </source>
</reference>
<comment type="caution">
    <text evidence="3">The sequence shown here is derived from an EMBL/GenBank/DDBJ whole genome shotgun (WGS) entry which is preliminary data.</text>
</comment>
<name>A0A1C1A7M0_9BACL</name>
<feature type="chain" id="PRO_5038611411" description="DUF4183 domain-containing protein" evidence="1">
    <location>
        <begin position="19"/>
        <end position="138"/>
    </location>
</feature>
<organism evidence="3 4">
    <name type="scientific">Paenibacillus pectinilyticus</name>
    <dbReference type="NCBI Taxonomy" id="512399"/>
    <lineage>
        <taxon>Bacteria</taxon>
        <taxon>Bacillati</taxon>
        <taxon>Bacillota</taxon>
        <taxon>Bacilli</taxon>
        <taxon>Bacillales</taxon>
        <taxon>Paenibacillaceae</taxon>
        <taxon>Paenibacillus</taxon>
    </lineage>
</organism>
<dbReference type="InterPro" id="IPR025237">
    <property type="entry name" value="DUF4183"/>
</dbReference>
<gene>
    <name evidence="3" type="ORF">A8709_07975</name>
</gene>
<evidence type="ECO:0000313" key="4">
    <source>
        <dbReference type="Proteomes" id="UP000093309"/>
    </source>
</evidence>
<proteinExistence type="predicted"/>